<comment type="subcellular location">
    <subcellularLocation>
        <location evidence="1">Cell inner membrane</location>
        <topology evidence="1">Single-pass membrane protein</topology>
    </subcellularLocation>
</comment>
<keyword evidence="7 11" id="KW-1133">Transmembrane helix</keyword>
<dbReference type="AlphaFoldDB" id="A0A6M4MFY6"/>
<evidence type="ECO:0000256" key="4">
    <source>
        <dbReference type="ARBA" id="ARBA00022481"/>
    </source>
</evidence>
<dbReference type="Gene3D" id="3.55.40.10">
    <property type="entry name" value="minor pseudopilin epsh domain"/>
    <property type="match status" value="1"/>
</dbReference>
<dbReference type="Pfam" id="PF07963">
    <property type="entry name" value="N_methyl"/>
    <property type="match status" value="1"/>
</dbReference>
<dbReference type="GO" id="GO:0015627">
    <property type="term" value="C:type II protein secretion system complex"/>
    <property type="evidence" value="ECO:0007669"/>
    <property type="project" value="InterPro"/>
</dbReference>
<dbReference type="Pfam" id="PF12019">
    <property type="entry name" value="GspH"/>
    <property type="match status" value="1"/>
</dbReference>
<name>A0A6M4MFY6_9ALTE</name>
<comment type="similarity">
    <text evidence="9">Belongs to the GSP H family.</text>
</comment>
<dbReference type="GO" id="GO:0005886">
    <property type="term" value="C:plasma membrane"/>
    <property type="evidence" value="ECO:0007669"/>
    <property type="project" value="UniProtKB-SubCell"/>
</dbReference>
<keyword evidence="14" id="KW-1185">Reference proteome</keyword>
<accession>A0A6M4MFY6</accession>
<dbReference type="InterPro" id="IPR012902">
    <property type="entry name" value="N_methyl_site"/>
</dbReference>
<keyword evidence="4" id="KW-0488">Methylation</keyword>
<dbReference type="NCBIfam" id="TIGR02532">
    <property type="entry name" value="IV_pilin_GFxxxE"/>
    <property type="match status" value="1"/>
</dbReference>
<evidence type="ECO:0000313" key="14">
    <source>
        <dbReference type="Proteomes" id="UP000219285"/>
    </source>
</evidence>
<dbReference type="OrthoDB" id="6120962at2"/>
<reference evidence="14" key="1">
    <citation type="submission" date="2014-12" db="EMBL/GenBank/DDBJ databases">
        <title>Complete genome sequence of a multi-drug resistant Klebsiella pneumoniae.</title>
        <authorList>
            <person name="Hua X."/>
            <person name="Chen Q."/>
            <person name="Li X."/>
            <person name="Feng Y."/>
            <person name="Ruan Z."/>
            <person name="Yu Y."/>
        </authorList>
    </citation>
    <scope>NUCLEOTIDE SEQUENCE [LARGE SCALE GENOMIC DNA]</scope>
    <source>
        <strain evidence="14">5.12</strain>
    </source>
</reference>
<dbReference type="InterPro" id="IPR022346">
    <property type="entry name" value="T2SS_GspH"/>
</dbReference>
<dbReference type="InterPro" id="IPR045584">
    <property type="entry name" value="Pilin-like"/>
</dbReference>
<organism evidence="13 14">
    <name type="scientific">Alteromonas pelagimontana</name>
    <dbReference type="NCBI Taxonomy" id="1858656"/>
    <lineage>
        <taxon>Bacteria</taxon>
        <taxon>Pseudomonadati</taxon>
        <taxon>Pseudomonadota</taxon>
        <taxon>Gammaproteobacteria</taxon>
        <taxon>Alteromonadales</taxon>
        <taxon>Alteromonadaceae</taxon>
        <taxon>Alteromonas/Salinimonas group</taxon>
        <taxon>Alteromonas</taxon>
    </lineage>
</organism>
<evidence type="ECO:0000256" key="1">
    <source>
        <dbReference type="ARBA" id="ARBA00004377"/>
    </source>
</evidence>
<evidence type="ECO:0000256" key="7">
    <source>
        <dbReference type="ARBA" id="ARBA00022989"/>
    </source>
</evidence>
<dbReference type="PROSITE" id="PS00409">
    <property type="entry name" value="PROKAR_NTER_METHYL"/>
    <property type="match status" value="1"/>
</dbReference>
<keyword evidence="6 11" id="KW-0812">Transmembrane</keyword>
<evidence type="ECO:0000256" key="11">
    <source>
        <dbReference type="SAM" id="Phobius"/>
    </source>
</evidence>
<evidence type="ECO:0000259" key="12">
    <source>
        <dbReference type="Pfam" id="PF12019"/>
    </source>
</evidence>
<evidence type="ECO:0000256" key="5">
    <source>
        <dbReference type="ARBA" id="ARBA00022519"/>
    </source>
</evidence>
<feature type="transmembrane region" description="Helical" evidence="11">
    <location>
        <begin position="12"/>
        <end position="30"/>
    </location>
</feature>
<gene>
    <name evidence="13" type="ORF">CA267_015665</name>
</gene>
<proteinExistence type="inferred from homology"/>
<keyword evidence="3" id="KW-1003">Cell membrane</keyword>
<evidence type="ECO:0000313" key="13">
    <source>
        <dbReference type="EMBL" id="QJR82084.1"/>
    </source>
</evidence>
<evidence type="ECO:0000256" key="8">
    <source>
        <dbReference type="ARBA" id="ARBA00023136"/>
    </source>
</evidence>
<dbReference type="SUPFAM" id="SSF54523">
    <property type="entry name" value="Pili subunits"/>
    <property type="match status" value="1"/>
</dbReference>
<keyword evidence="8 11" id="KW-0472">Membrane</keyword>
<evidence type="ECO:0000256" key="3">
    <source>
        <dbReference type="ARBA" id="ARBA00022475"/>
    </source>
</evidence>
<evidence type="ECO:0000256" key="9">
    <source>
        <dbReference type="ARBA" id="ARBA00025772"/>
    </source>
</evidence>
<dbReference type="Proteomes" id="UP000219285">
    <property type="component" value="Chromosome"/>
</dbReference>
<dbReference type="KEGG" id="apel:CA267_015665"/>
<feature type="domain" description="General secretion pathway GspH" evidence="12">
    <location>
        <begin position="43"/>
        <end position="145"/>
    </location>
</feature>
<evidence type="ECO:0000256" key="6">
    <source>
        <dbReference type="ARBA" id="ARBA00022692"/>
    </source>
</evidence>
<keyword evidence="5" id="KW-0997">Cell inner membrane</keyword>
<dbReference type="GO" id="GO:0015628">
    <property type="term" value="P:protein secretion by the type II secretion system"/>
    <property type="evidence" value="ECO:0007669"/>
    <property type="project" value="InterPro"/>
</dbReference>
<sequence>MRNVRGLTLIELMTTVAILAILMTIGAPGIQRILQQNSVTADINNLSAAARFARFTAIDEEVEVTLCPTADFSQCTADWQQNKMVFVDSNANGSRDANEPVLSTADAVSKGNSIAGISSALLFSAHGGIDQALTVTVCPSGGSAKDASALITSLYGRIAVAIDSDNNDIKESSSGADLSCS</sequence>
<dbReference type="EMBL" id="CP052766">
    <property type="protein sequence ID" value="QJR82084.1"/>
    <property type="molecule type" value="Genomic_DNA"/>
</dbReference>
<dbReference type="RefSeq" id="WP_075610274.1">
    <property type="nucleotide sequence ID" value="NZ_CP052766.1"/>
</dbReference>
<evidence type="ECO:0000256" key="10">
    <source>
        <dbReference type="ARBA" id="ARBA00030775"/>
    </source>
</evidence>
<evidence type="ECO:0000256" key="2">
    <source>
        <dbReference type="ARBA" id="ARBA00021549"/>
    </source>
</evidence>
<reference evidence="13 14" key="2">
    <citation type="submission" date="2020-04" db="EMBL/GenBank/DDBJ databases">
        <title>Complete genome sequence of Alteromonas pelagimontana 5.12T.</title>
        <authorList>
            <person name="Sinha R.K."/>
            <person name="Krishnan K.P."/>
            <person name="Kurian J.P."/>
        </authorList>
    </citation>
    <scope>NUCLEOTIDE SEQUENCE [LARGE SCALE GENOMIC DNA]</scope>
    <source>
        <strain evidence="13 14">5.12</strain>
    </source>
</reference>
<protein>
    <recommendedName>
        <fullName evidence="2">Type II secretion system protein H</fullName>
    </recommendedName>
    <alternativeName>
        <fullName evidence="10">General secretion pathway protein H</fullName>
    </alternativeName>
</protein>